<accession>A0A4U1F2P9</accession>
<feature type="region of interest" description="Disordered" evidence="1">
    <location>
        <begin position="349"/>
        <end position="382"/>
    </location>
</feature>
<name>A0A4U1F2P9_MONMO</name>
<feature type="compositionally biased region" description="Basic and acidic residues" evidence="1">
    <location>
        <begin position="1222"/>
        <end position="1252"/>
    </location>
</feature>
<dbReference type="EMBL" id="RWIC01000461">
    <property type="protein sequence ID" value="TKC43502.1"/>
    <property type="molecule type" value="Genomic_DNA"/>
</dbReference>
<comment type="caution">
    <text evidence="2">The sequence shown here is derived from an EMBL/GenBank/DDBJ whole genome shotgun (WGS) entry which is preliminary data.</text>
</comment>
<feature type="compositionally biased region" description="Basic and acidic residues" evidence="1">
    <location>
        <begin position="295"/>
        <end position="317"/>
    </location>
</feature>
<sequence>MLRGRRCSMSEKQVATPRHPGPQRHRLFRSWQIRMRNADFEAHPGKGRTVIIHFEVTTIAIISGGGIEKGVCGCGFHSHAKHGLRRLADALVSWPALATSMLMGNGTDPKAYLTGNTLSEFSFCIYIRRRDVSKSVFQEESFDVDLSPKRITEENPNPECVGGANDKAGMETDPLFRILITLAICPHGPKMMIMVIAAGFRDLEDWDGGQKALGANVLWTCPERQGAGLQQLHSKHLYWHKAQEAGRRAEDPRMQGRRPGVQARLGSSQSKERTTKVAVESTTLPTALQKGLLGTDRDSEDGRDRPECHAEPKRENSYKFSMAERQGPWLGVGSLLGCEPRAVKDVLPRQTTAKGMASEENGLEGSKMESSEQEEAGDGRAEEMETVARVKGGGIELQKEKLQNNGPHLELSEPKHLYLCVHSLNPCTLVLRHMQVSPRGPGEPHACATSQMRNSEITKPLPTDVGIHGALDDLVVILGYTAQAVVPGLFDLLKMAGEEVLATTGHGLQLNPEPRVLKNHIYDQERLAGKCKEGAQAGDEGSKAESRRSGGGHLMKRMLGMEESDDADCGISLFGVCWESHLEHVCELHMHEEKALTAGLHLLLTLQRVNKWRAFSLQDLPPGRGPSCRIYLSGGAPGPESMRFKVVFTQHGLDQDPAFTLTWHTPDDDQWEFSARYSQLPKRRGSSSVCIKDVQLFKNKVVEKVKMRAAYVIPKIPKTLQLKGRVPRRRPVRDQATLEEADFQMLDPEGTDLIHANRLRESEETPITAEKSCGRLEPQIQRCGRQEEESGLQDHATDTDGAFLACPALGKEPPGSFSRQIHVQLLSRMQGQRGHSSEAKWEIALPFASSLGPPVSPSRYYFNGILIKAHLPQSFDLDVRKTVERFIVRSFASQGQEMETEWLSFRILVPERKLNKENPLSFGPYHSYKGSGGLECWASAEVAESPALLLLPAASLLSINANTPNRPYHQASNPPDPMLRGTKSRSLRLHILGEGTNRGREIGSLLFLGFNEATDSWCTAVLPRDKSGESRGSHGICGRTQHPTLEIGMAQFCGFIKALINGTIMLTPESGLPSIGIPGRGLRGGSLAAAVSSPWFEMEEASTTLPAWSKERAVSATPGVDLLLVAELDSGILACPDSAPRAHSQDGANISGREAKLETEENVAFQVHQHGCRIFPEPLLPHRSLRKGLCGATENTSHFFLTRQLTRAAVLCAKRASGQTCGHEKEISQSTTKLREKKALKSCKNSDQRTEDTLAAQPPRLRGGTRPMTVTSPSARESENDSPMGGQTEAQGVRALPKLSHLPYWDLGWQTHQGELHRTAQKRAAYPEFRRERSTGLDIGFLEAAGGDGTLEGGSGVT</sequence>
<evidence type="ECO:0000256" key="1">
    <source>
        <dbReference type="SAM" id="MobiDB-lite"/>
    </source>
</evidence>
<gene>
    <name evidence="2" type="ORF">EI555_020483</name>
</gene>
<feature type="region of interest" description="Disordered" evidence="1">
    <location>
        <begin position="532"/>
        <end position="551"/>
    </location>
</feature>
<protein>
    <submittedName>
        <fullName evidence="2">Uncharacterized protein</fullName>
    </submittedName>
</protein>
<evidence type="ECO:0000313" key="3">
    <source>
        <dbReference type="Proteomes" id="UP000308365"/>
    </source>
</evidence>
<feature type="region of interest" description="Disordered" evidence="1">
    <location>
        <begin position="1"/>
        <end position="22"/>
    </location>
</feature>
<feature type="compositionally biased region" description="Basic and acidic residues" evidence="1">
    <location>
        <begin position="244"/>
        <end position="254"/>
    </location>
</feature>
<reference evidence="3" key="1">
    <citation type="journal article" date="2019" name="IScience">
        <title>Narwhal Genome Reveals Long-Term Low Genetic Diversity despite Current Large Abundance Size.</title>
        <authorList>
            <person name="Westbury M.V."/>
            <person name="Petersen B."/>
            <person name="Garde E."/>
            <person name="Heide-Jorgensen M.P."/>
            <person name="Lorenzen E.D."/>
        </authorList>
    </citation>
    <scope>NUCLEOTIDE SEQUENCE [LARGE SCALE GENOMIC DNA]</scope>
</reference>
<feature type="region of interest" description="Disordered" evidence="1">
    <location>
        <begin position="244"/>
        <end position="318"/>
    </location>
</feature>
<feature type="region of interest" description="Disordered" evidence="1">
    <location>
        <begin position="1221"/>
        <end position="1289"/>
    </location>
</feature>
<proteinExistence type="predicted"/>
<dbReference type="Proteomes" id="UP000308365">
    <property type="component" value="Unassembled WGS sequence"/>
</dbReference>
<evidence type="ECO:0000313" key="2">
    <source>
        <dbReference type="EMBL" id="TKC43502.1"/>
    </source>
</evidence>
<organism evidence="2 3">
    <name type="scientific">Monodon monoceros</name>
    <name type="common">Narwhal</name>
    <name type="synonym">Ceratodon monodon</name>
    <dbReference type="NCBI Taxonomy" id="40151"/>
    <lineage>
        <taxon>Eukaryota</taxon>
        <taxon>Metazoa</taxon>
        <taxon>Chordata</taxon>
        <taxon>Craniata</taxon>
        <taxon>Vertebrata</taxon>
        <taxon>Euteleostomi</taxon>
        <taxon>Mammalia</taxon>
        <taxon>Eutheria</taxon>
        <taxon>Laurasiatheria</taxon>
        <taxon>Artiodactyla</taxon>
        <taxon>Whippomorpha</taxon>
        <taxon>Cetacea</taxon>
        <taxon>Odontoceti</taxon>
        <taxon>Monodontidae</taxon>
        <taxon>Monodon</taxon>
    </lineage>
</organism>